<dbReference type="PANTHER" id="PTHR44520:SF2">
    <property type="entry name" value="RESPONSE REGULATOR RCP1"/>
    <property type="match status" value="1"/>
</dbReference>
<reference evidence="3" key="4">
    <citation type="submission" date="2020-09" db="EMBL/GenBank/DDBJ databases">
        <authorList>
            <person name="Sun Q."/>
            <person name="Zhou Y."/>
        </authorList>
    </citation>
    <scope>NUCLEOTIDE SEQUENCE</scope>
    <source>
        <strain evidence="3">CGMCC 1.15394</strain>
    </source>
</reference>
<dbReference type="Pfam" id="PF00072">
    <property type="entry name" value="Response_reg"/>
    <property type="match status" value="1"/>
</dbReference>
<name>A0A3A3EZ58_9GAMM</name>
<dbReference type="PANTHER" id="PTHR44520">
    <property type="entry name" value="RESPONSE REGULATOR RCP1-RELATED"/>
    <property type="match status" value="1"/>
</dbReference>
<accession>A0A3A3EZ58</accession>
<dbReference type="Proteomes" id="UP000265938">
    <property type="component" value="Unassembled WGS sequence"/>
</dbReference>
<dbReference type="EMBL" id="BMIT01000020">
    <property type="protein sequence ID" value="GGF09001.1"/>
    <property type="molecule type" value="Genomic_DNA"/>
</dbReference>
<proteinExistence type="predicted"/>
<dbReference type="AlphaFoldDB" id="A0A3A3EZ58"/>
<dbReference type="InterPro" id="IPR001789">
    <property type="entry name" value="Sig_transdc_resp-reg_receiver"/>
</dbReference>
<dbReference type="InterPro" id="IPR011006">
    <property type="entry name" value="CheY-like_superfamily"/>
</dbReference>
<protein>
    <submittedName>
        <fullName evidence="4">Response regulator</fullName>
    </submittedName>
</protein>
<evidence type="ECO:0000313" key="4">
    <source>
        <dbReference type="EMBL" id="RJF33047.1"/>
    </source>
</evidence>
<feature type="domain" description="Response regulatory" evidence="2">
    <location>
        <begin position="10"/>
        <end position="138"/>
    </location>
</feature>
<dbReference type="CDD" id="cd17557">
    <property type="entry name" value="REC_Rcp-like"/>
    <property type="match status" value="1"/>
</dbReference>
<comment type="caution">
    <text evidence="4">The sequence shown here is derived from an EMBL/GenBank/DDBJ whole genome shotgun (WGS) entry which is preliminary data.</text>
</comment>
<evidence type="ECO:0000313" key="3">
    <source>
        <dbReference type="EMBL" id="GGF09001.1"/>
    </source>
</evidence>
<sequence>MPLTKVKPITILMADDDEDDRLLTQDALAESRVLNELFFVEDGVELLEYLERKGKFSEKESSPRPGLILLDLNMPRMDGREALQAIKANPSLKGIPVVILTTSKQEEDMVKGYDLGAASYITKPVTFEGLVELMKTLGKYWVEFVELPTSLND</sequence>
<organism evidence="4 5">
    <name type="scientific">Pseudoalteromonas gelatinilytica</name>
    <dbReference type="NCBI Taxonomy" id="1703256"/>
    <lineage>
        <taxon>Bacteria</taxon>
        <taxon>Pseudomonadati</taxon>
        <taxon>Pseudomonadota</taxon>
        <taxon>Gammaproteobacteria</taxon>
        <taxon>Alteromonadales</taxon>
        <taxon>Pseudoalteromonadaceae</taxon>
        <taxon>Pseudoalteromonas</taxon>
    </lineage>
</organism>
<reference evidence="3" key="1">
    <citation type="journal article" date="2014" name="Int. J. Syst. Evol. Microbiol.">
        <title>Complete genome of a new Firmicutes species belonging to the dominant human colonic microbiota ('Ruminococcus bicirculans') reveals two chromosomes and a selective capacity to utilize plant glucans.</title>
        <authorList>
            <consortium name="NISC Comparative Sequencing Program"/>
            <person name="Wegmann U."/>
            <person name="Louis P."/>
            <person name="Goesmann A."/>
            <person name="Henrissat B."/>
            <person name="Duncan S.H."/>
            <person name="Flint H.J."/>
        </authorList>
    </citation>
    <scope>NUCLEOTIDE SEQUENCE</scope>
    <source>
        <strain evidence="3">CGMCC 1.15394</strain>
    </source>
</reference>
<keyword evidence="6" id="KW-1185">Reference proteome</keyword>
<evidence type="ECO:0000259" key="2">
    <source>
        <dbReference type="PROSITE" id="PS50110"/>
    </source>
</evidence>
<dbReference type="PROSITE" id="PS50110">
    <property type="entry name" value="RESPONSE_REGULATORY"/>
    <property type="match status" value="1"/>
</dbReference>
<dbReference type="Proteomes" id="UP000638462">
    <property type="component" value="Unassembled WGS sequence"/>
</dbReference>
<dbReference type="InterPro" id="IPR052893">
    <property type="entry name" value="TCS_response_regulator"/>
</dbReference>
<dbReference type="RefSeq" id="WP_119853951.1">
    <property type="nucleotide sequence ID" value="NZ_BMIT01000020.1"/>
</dbReference>
<dbReference type="Gene3D" id="3.40.50.2300">
    <property type="match status" value="1"/>
</dbReference>
<reference evidence="4 5" key="2">
    <citation type="submission" date="2018-09" db="EMBL/GenBank/DDBJ databases">
        <title>Identification of marine bacteria producing industrial enzymes.</title>
        <authorList>
            <person name="Cheng T.H."/>
            <person name="Saidin J."/>
            <person name="Muhd D.D."/>
            <person name="Isa M.N.M."/>
            <person name="Bakar M.F.A."/>
            <person name="Ismail N."/>
        </authorList>
    </citation>
    <scope>NUCLEOTIDE SEQUENCE [LARGE SCALE GENOMIC DNA]</scope>
    <source>
        <strain evidence="4 5">MNAD 1.6</strain>
    </source>
</reference>
<evidence type="ECO:0000256" key="1">
    <source>
        <dbReference type="PROSITE-ProRule" id="PRU00169"/>
    </source>
</evidence>
<dbReference type="SMART" id="SM00448">
    <property type="entry name" value="REC"/>
    <property type="match status" value="1"/>
</dbReference>
<gene>
    <name evidence="4" type="ORF">D4741_18185</name>
    <name evidence="3" type="ORF">GCM10008027_37470</name>
</gene>
<evidence type="ECO:0000313" key="5">
    <source>
        <dbReference type="Proteomes" id="UP000265938"/>
    </source>
</evidence>
<keyword evidence="1" id="KW-0597">Phosphoprotein</keyword>
<evidence type="ECO:0000313" key="6">
    <source>
        <dbReference type="Proteomes" id="UP000638462"/>
    </source>
</evidence>
<reference evidence="6" key="3">
    <citation type="journal article" date="2019" name="Int. J. Syst. Evol. Microbiol.">
        <title>The Global Catalogue of Microorganisms (GCM) 10K type strain sequencing project: providing services to taxonomists for standard genome sequencing and annotation.</title>
        <authorList>
            <consortium name="The Broad Institute Genomics Platform"/>
            <consortium name="The Broad Institute Genome Sequencing Center for Infectious Disease"/>
            <person name="Wu L."/>
            <person name="Ma J."/>
        </authorList>
    </citation>
    <scope>NUCLEOTIDE SEQUENCE [LARGE SCALE GENOMIC DNA]</scope>
    <source>
        <strain evidence="6">CGMCC 1.15394</strain>
    </source>
</reference>
<dbReference type="EMBL" id="QYSE01000006">
    <property type="protein sequence ID" value="RJF33047.1"/>
    <property type="molecule type" value="Genomic_DNA"/>
</dbReference>
<dbReference type="SUPFAM" id="SSF52172">
    <property type="entry name" value="CheY-like"/>
    <property type="match status" value="1"/>
</dbReference>
<feature type="modified residue" description="4-aspartylphosphate" evidence="1">
    <location>
        <position position="71"/>
    </location>
</feature>
<dbReference type="GO" id="GO:0000160">
    <property type="term" value="P:phosphorelay signal transduction system"/>
    <property type="evidence" value="ECO:0007669"/>
    <property type="project" value="InterPro"/>
</dbReference>